<dbReference type="Proteomes" id="UP001066276">
    <property type="component" value="Chromosome 9"/>
</dbReference>
<proteinExistence type="predicted"/>
<feature type="region of interest" description="Disordered" evidence="1">
    <location>
        <begin position="197"/>
        <end position="222"/>
    </location>
</feature>
<accession>A0AAV7MPX5</accession>
<gene>
    <name evidence="2" type="ORF">NDU88_001859</name>
</gene>
<evidence type="ECO:0000313" key="3">
    <source>
        <dbReference type="Proteomes" id="UP001066276"/>
    </source>
</evidence>
<protein>
    <submittedName>
        <fullName evidence="2">Uncharacterized protein</fullName>
    </submittedName>
</protein>
<sequence>MRRTAPLVPKCLSLHRTSASSNSRLHQISYRCPVQAAQLPTSQRLRECPLDPVASRLPCASWGGTYLWPGSRASASSDCCLARFRASGRRSFFSSLLGGGSDEATGPWAPGGRTCLRPVSGHEGPGHRTKEPRPGARAHPALTAPRLSQLSVCPSVSALSRSLRGEALMCRPGSGLGTPCSARFRASDQGNLLSSLPAPDPVGGGTEAMRPQIFGSSGADLSCSAPLTVRRAASALESRS</sequence>
<keyword evidence="3" id="KW-1185">Reference proteome</keyword>
<reference evidence="2" key="1">
    <citation type="journal article" date="2022" name="bioRxiv">
        <title>Sequencing and chromosome-scale assembly of the giantPleurodeles waltlgenome.</title>
        <authorList>
            <person name="Brown T."/>
            <person name="Elewa A."/>
            <person name="Iarovenko S."/>
            <person name="Subramanian E."/>
            <person name="Araus A.J."/>
            <person name="Petzold A."/>
            <person name="Susuki M."/>
            <person name="Suzuki K.-i.T."/>
            <person name="Hayashi T."/>
            <person name="Toyoda A."/>
            <person name="Oliveira C."/>
            <person name="Osipova E."/>
            <person name="Leigh N.D."/>
            <person name="Simon A."/>
            <person name="Yun M.H."/>
        </authorList>
    </citation>
    <scope>NUCLEOTIDE SEQUENCE</scope>
    <source>
        <strain evidence="2">20211129_DDA</strain>
        <tissue evidence="2">Liver</tissue>
    </source>
</reference>
<dbReference type="AlphaFoldDB" id="A0AAV7MPX5"/>
<name>A0AAV7MPX5_PLEWA</name>
<dbReference type="EMBL" id="JANPWB010000013">
    <property type="protein sequence ID" value="KAJ1104447.1"/>
    <property type="molecule type" value="Genomic_DNA"/>
</dbReference>
<comment type="caution">
    <text evidence="2">The sequence shown here is derived from an EMBL/GenBank/DDBJ whole genome shotgun (WGS) entry which is preliminary data.</text>
</comment>
<evidence type="ECO:0000313" key="2">
    <source>
        <dbReference type="EMBL" id="KAJ1104447.1"/>
    </source>
</evidence>
<evidence type="ECO:0000256" key="1">
    <source>
        <dbReference type="SAM" id="MobiDB-lite"/>
    </source>
</evidence>
<organism evidence="2 3">
    <name type="scientific">Pleurodeles waltl</name>
    <name type="common">Iberian ribbed newt</name>
    <dbReference type="NCBI Taxonomy" id="8319"/>
    <lineage>
        <taxon>Eukaryota</taxon>
        <taxon>Metazoa</taxon>
        <taxon>Chordata</taxon>
        <taxon>Craniata</taxon>
        <taxon>Vertebrata</taxon>
        <taxon>Euteleostomi</taxon>
        <taxon>Amphibia</taxon>
        <taxon>Batrachia</taxon>
        <taxon>Caudata</taxon>
        <taxon>Salamandroidea</taxon>
        <taxon>Salamandridae</taxon>
        <taxon>Pleurodelinae</taxon>
        <taxon>Pleurodeles</taxon>
    </lineage>
</organism>